<dbReference type="RefSeq" id="WP_283871745.1">
    <property type="nucleotide sequence ID" value="NZ_CP126101.1"/>
</dbReference>
<dbReference type="InterPro" id="IPR025237">
    <property type="entry name" value="DUF4183"/>
</dbReference>
<dbReference type="Pfam" id="PF13799">
    <property type="entry name" value="DUF4183"/>
    <property type="match status" value="1"/>
</dbReference>
<feature type="domain" description="DUF4183" evidence="1">
    <location>
        <begin position="65"/>
        <end position="133"/>
    </location>
</feature>
<evidence type="ECO:0000313" key="3">
    <source>
        <dbReference type="Proteomes" id="UP001178322"/>
    </source>
</evidence>
<dbReference type="AlphaFoldDB" id="A0AAX3X1Z3"/>
<protein>
    <submittedName>
        <fullName evidence="2">DUF4183 domain-containing protein</fullName>
    </submittedName>
</protein>
<name>A0AAX3X1Z3_9BACI</name>
<evidence type="ECO:0000259" key="1">
    <source>
        <dbReference type="Pfam" id="PF13799"/>
    </source>
</evidence>
<accession>A0AAX3X1Z3</accession>
<proteinExistence type="predicted"/>
<gene>
    <name evidence="2" type="ORF">QNH24_09260</name>
</gene>
<sequence length="142" mass="15606">MVNNGNYQRIEQTCECGCEDRFVWPRIKASTASSITPPVIIPSGTIIPIVNRYFYIVTADIHLTNGATLNANLFWDDNGNQVAAFTIFQPNGYVNLFINGVMQEGGIYTVTPASLVLDADNAIIYRGTPIIIESLGFINQTT</sequence>
<dbReference type="EMBL" id="CP126101">
    <property type="protein sequence ID" value="WHY53402.1"/>
    <property type="molecule type" value="Genomic_DNA"/>
</dbReference>
<reference evidence="2" key="1">
    <citation type="submission" date="2023-05" db="EMBL/GenBank/DDBJ databases">
        <title>Comparative genomics of Bacillaceae isolates and their secondary metabolite potential.</title>
        <authorList>
            <person name="Song L."/>
            <person name="Nielsen L.J."/>
            <person name="Mohite O."/>
            <person name="Xu X."/>
            <person name="Weber T."/>
            <person name="Kovacs A.T."/>
        </authorList>
    </citation>
    <scope>NUCLEOTIDE SEQUENCE</scope>
    <source>
        <strain evidence="2">LY1</strain>
    </source>
</reference>
<evidence type="ECO:0000313" key="2">
    <source>
        <dbReference type="EMBL" id="WHY53402.1"/>
    </source>
</evidence>
<organism evidence="2 3">
    <name type="scientific">Lysinibacillus pakistanensis</name>
    <dbReference type="NCBI Taxonomy" id="759811"/>
    <lineage>
        <taxon>Bacteria</taxon>
        <taxon>Bacillati</taxon>
        <taxon>Bacillota</taxon>
        <taxon>Bacilli</taxon>
        <taxon>Bacillales</taxon>
        <taxon>Bacillaceae</taxon>
        <taxon>Lysinibacillus</taxon>
    </lineage>
</organism>
<dbReference type="Proteomes" id="UP001178322">
    <property type="component" value="Chromosome"/>
</dbReference>